<dbReference type="Pfam" id="PF25390">
    <property type="entry name" value="WD40_RLD"/>
    <property type="match status" value="1"/>
</dbReference>
<evidence type="ECO:0000256" key="4">
    <source>
        <dbReference type="SAM" id="Coils"/>
    </source>
</evidence>
<dbReference type="PANTHER" id="PTHR45982:SF1">
    <property type="entry name" value="REGULATOR OF CHROMOSOME CONDENSATION"/>
    <property type="match status" value="1"/>
</dbReference>
<dbReference type="InterPro" id="IPR001374">
    <property type="entry name" value="R3H_dom"/>
</dbReference>
<dbReference type="InterPro" id="IPR036867">
    <property type="entry name" value="R3H_dom_sf"/>
</dbReference>
<keyword evidence="1" id="KW-0344">Guanine-nucleotide releasing factor</keyword>
<dbReference type="InterPro" id="IPR058923">
    <property type="entry name" value="RCC1-like_dom"/>
</dbReference>
<evidence type="ECO:0000259" key="7">
    <source>
        <dbReference type="PROSITE" id="PS51061"/>
    </source>
</evidence>
<accession>A0A078AU61</accession>
<feature type="compositionally biased region" description="Basic and acidic residues" evidence="5">
    <location>
        <begin position="246"/>
        <end position="282"/>
    </location>
</feature>
<feature type="domain" description="Fibronectin type-III" evidence="6">
    <location>
        <begin position="385"/>
        <end position="499"/>
    </location>
</feature>
<proteinExistence type="predicted"/>
<feature type="domain" description="R3H" evidence="7">
    <location>
        <begin position="96"/>
        <end position="160"/>
    </location>
</feature>
<feature type="compositionally biased region" description="Basic and acidic residues" evidence="5">
    <location>
        <begin position="295"/>
        <end position="311"/>
    </location>
</feature>
<feature type="repeat" description="RCC1" evidence="3">
    <location>
        <begin position="824"/>
        <end position="882"/>
    </location>
</feature>
<feature type="repeat" description="RCC1" evidence="3">
    <location>
        <begin position="883"/>
        <end position="940"/>
    </location>
</feature>
<dbReference type="SMART" id="SM00393">
    <property type="entry name" value="R3H"/>
    <property type="match status" value="1"/>
</dbReference>
<keyword evidence="2" id="KW-0677">Repeat</keyword>
<feature type="repeat" description="RCC1" evidence="3">
    <location>
        <begin position="638"/>
        <end position="692"/>
    </location>
</feature>
<dbReference type="CDD" id="cd00063">
    <property type="entry name" value="FN3"/>
    <property type="match status" value="1"/>
</dbReference>
<dbReference type="SMART" id="SM00060">
    <property type="entry name" value="FN3"/>
    <property type="match status" value="1"/>
</dbReference>
<dbReference type="Pfam" id="PF01424">
    <property type="entry name" value="R3H"/>
    <property type="match status" value="1"/>
</dbReference>
<dbReference type="InterPro" id="IPR036116">
    <property type="entry name" value="FN3_sf"/>
</dbReference>
<feature type="repeat" description="RCC1" evidence="3">
    <location>
        <begin position="760"/>
        <end position="818"/>
    </location>
</feature>
<dbReference type="SUPFAM" id="SSF50985">
    <property type="entry name" value="RCC1/BLIP-II"/>
    <property type="match status" value="1"/>
</dbReference>
<organism evidence="8 9">
    <name type="scientific">Stylonychia lemnae</name>
    <name type="common">Ciliate</name>
    <dbReference type="NCBI Taxonomy" id="5949"/>
    <lineage>
        <taxon>Eukaryota</taxon>
        <taxon>Sar</taxon>
        <taxon>Alveolata</taxon>
        <taxon>Ciliophora</taxon>
        <taxon>Intramacronucleata</taxon>
        <taxon>Spirotrichea</taxon>
        <taxon>Stichotrichia</taxon>
        <taxon>Sporadotrichida</taxon>
        <taxon>Oxytrichidae</taxon>
        <taxon>Stylonychinae</taxon>
        <taxon>Stylonychia</taxon>
    </lineage>
</organism>
<dbReference type="PROSITE" id="PS50012">
    <property type="entry name" value="RCC1_3"/>
    <property type="match status" value="5"/>
</dbReference>
<dbReference type="Pfam" id="PF00041">
    <property type="entry name" value="fn3"/>
    <property type="match status" value="1"/>
</dbReference>
<dbReference type="SUPFAM" id="SSF82708">
    <property type="entry name" value="R3H domain"/>
    <property type="match status" value="1"/>
</dbReference>
<reference evidence="8 9" key="1">
    <citation type="submission" date="2014-06" db="EMBL/GenBank/DDBJ databases">
        <authorList>
            <person name="Swart Estienne"/>
        </authorList>
    </citation>
    <scope>NUCLEOTIDE SEQUENCE [LARGE SCALE GENOMIC DNA]</scope>
    <source>
        <strain evidence="8 9">130c</strain>
    </source>
</reference>
<feature type="coiled-coil region" evidence="4">
    <location>
        <begin position="336"/>
        <end position="374"/>
    </location>
</feature>
<dbReference type="EMBL" id="CCKQ01013142">
    <property type="protein sequence ID" value="CDW84777.1"/>
    <property type="molecule type" value="Genomic_DNA"/>
</dbReference>
<dbReference type="InterPro" id="IPR000408">
    <property type="entry name" value="Reg_chr_condens"/>
</dbReference>
<dbReference type="PROSITE" id="PS50853">
    <property type="entry name" value="FN3"/>
    <property type="match status" value="1"/>
</dbReference>
<keyword evidence="9" id="KW-1185">Reference proteome</keyword>
<keyword evidence="4" id="KW-0175">Coiled coil</keyword>
<dbReference type="InterPro" id="IPR009091">
    <property type="entry name" value="RCC1/BLIP-II"/>
</dbReference>
<dbReference type="SUPFAM" id="SSF49265">
    <property type="entry name" value="Fibronectin type III"/>
    <property type="match status" value="1"/>
</dbReference>
<dbReference type="OrthoDB" id="312373at2759"/>
<dbReference type="PROSITE" id="PS51061">
    <property type="entry name" value="R3H"/>
    <property type="match status" value="1"/>
</dbReference>
<evidence type="ECO:0000313" key="8">
    <source>
        <dbReference type="EMBL" id="CDW84777.1"/>
    </source>
</evidence>
<dbReference type="Gene3D" id="3.30.1370.50">
    <property type="entry name" value="R3H-like domain"/>
    <property type="match status" value="1"/>
</dbReference>
<evidence type="ECO:0000313" key="9">
    <source>
        <dbReference type="Proteomes" id="UP000039865"/>
    </source>
</evidence>
<dbReference type="GO" id="GO:0005737">
    <property type="term" value="C:cytoplasm"/>
    <property type="evidence" value="ECO:0007669"/>
    <property type="project" value="TreeGrafter"/>
</dbReference>
<evidence type="ECO:0000259" key="6">
    <source>
        <dbReference type="PROSITE" id="PS50853"/>
    </source>
</evidence>
<evidence type="ECO:0000256" key="3">
    <source>
        <dbReference type="PROSITE-ProRule" id="PRU00235"/>
    </source>
</evidence>
<dbReference type="Gene3D" id="2.130.10.30">
    <property type="entry name" value="Regulator of chromosome condensation 1/beta-lactamase-inhibitor protein II"/>
    <property type="match status" value="2"/>
</dbReference>
<feature type="repeat" description="RCC1" evidence="3">
    <location>
        <begin position="506"/>
        <end position="568"/>
    </location>
</feature>
<evidence type="ECO:0000256" key="1">
    <source>
        <dbReference type="ARBA" id="ARBA00022658"/>
    </source>
</evidence>
<evidence type="ECO:0000256" key="2">
    <source>
        <dbReference type="ARBA" id="ARBA00022737"/>
    </source>
</evidence>
<dbReference type="GO" id="GO:0005085">
    <property type="term" value="F:guanyl-nucleotide exchange factor activity"/>
    <property type="evidence" value="ECO:0007669"/>
    <property type="project" value="TreeGrafter"/>
</dbReference>
<dbReference type="InterPro" id="IPR003961">
    <property type="entry name" value="FN3_dom"/>
</dbReference>
<dbReference type="InterPro" id="IPR051553">
    <property type="entry name" value="Ran_GTPase-activating"/>
</dbReference>
<evidence type="ECO:0000256" key="5">
    <source>
        <dbReference type="SAM" id="MobiDB-lite"/>
    </source>
</evidence>
<gene>
    <name evidence="8" type="primary">Contig10438.g11136</name>
    <name evidence="8" type="ORF">STYLEM_13845</name>
</gene>
<dbReference type="OMA" id="YEEYISW"/>
<dbReference type="GO" id="GO:0003676">
    <property type="term" value="F:nucleic acid binding"/>
    <property type="evidence" value="ECO:0007669"/>
    <property type="project" value="UniProtKB-UniRule"/>
</dbReference>
<feature type="region of interest" description="Disordered" evidence="5">
    <location>
        <begin position="246"/>
        <end position="333"/>
    </location>
</feature>
<dbReference type="PANTHER" id="PTHR45982">
    <property type="entry name" value="REGULATOR OF CHROMOSOME CONDENSATION"/>
    <property type="match status" value="1"/>
</dbReference>
<dbReference type="InterPro" id="IPR013783">
    <property type="entry name" value="Ig-like_fold"/>
</dbReference>
<dbReference type="Proteomes" id="UP000039865">
    <property type="component" value="Unassembled WGS sequence"/>
</dbReference>
<dbReference type="InParanoid" id="A0A078AU61"/>
<name>A0A078AU61_STYLE</name>
<dbReference type="AlphaFoldDB" id="A0A078AU61"/>
<sequence>MSEEIKESQEQQIIKTQQIYQQMNPETQAVIVRDIKDAAKMYDAERIMQGIKTYDDLSEQFKVDPTKDINQNKISLSNDMFEDYKLVLKDNTPDFKYLAGTLIIMYLEALEGRPAKVLEFPTIIPAEGRSIIHNFADELGLFSYSHGAKKNRQIVVFPKTMFLETQETETVKMEKEKSKLRVKFKDYKFSHEPDPNATNTRDKMIREIYFEQKGIHDPIVKPSYAGPFQNKLPEFKKMIQKIQESELKKQAKSDEISRKLKEAQKSEESIEHSPKSTTETRKSKPQVIDYVGNMDSRDQEEIKVDPRDRKQLQKLVQDGDSDDEAKRKEEEDEYFMSLTEEEKQAYREKQERIKKEKEQEFKKLEEYHKQLKQTSLKTFKDRPDAIKEIRCVHTDSDLVAFEWDEPADNNSRILRYHIYVSDFTISKDHVYQQDFSQEIQRKNQTFKKLDTIPNVENELFYTMTDLKPNTCYFVQVTAENELGEGYKQDQPELIMTAPFTVKGKKSNLYVWGSNHNSELGISDEQAKVNAGDYVKHSMKKAIKNKQFESGNVRQISCGNVSTLFLYAEQDSTQIMIIQSGMTIIQTEKHINESKINYTEEELDQVQYIPSIPFEIFFNIPVVKVCCGDLFQLLLTAEGQVFSWGQNLYGQLGLKDNTISATLQPQLVKFSNPLDRIIDLVSGFNSCIALNQENQVYVWGKRMGYYPTFDMNYHAIRNSTQIQTTEINQQDPRLLKGNLVYYKIKKVISGPSNNALITESGQVLLQGLNDHGQLGVGEELGSILYFFPEFMKYDYFSSRKLFVLDVQFGLCHTLILCHDPTLNKNRVFGCGSTKIGQLTLKKDELLFDFFELTDLLIDTKTQLPIEVVSISCGSFHSLFTSKDGRVFGCGKNSKGQLAFRNTASTGKNQFGLVELKILLAQNEKLKQVSSGSLYSMAITEMV</sequence>
<protein>
    <submittedName>
        <fullName evidence="8">Regulator of chromosome condensation family protein</fullName>
    </submittedName>
</protein>
<dbReference type="Gene3D" id="2.60.40.10">
    <property type="entry name" value="Immunoglobulins"/>
    <property type="match status" value="1"/>
</dbReference>
<dbReference type="CDD" id="cd02325">
    <property type="entry name" value="R3H"/>
    <property type="match status" value="1"/>
</dbReference>